<dbReference type="GO" id="GO:0016758">
    <property type="term" value="F:hexosyltransferase activity"/>
    <property type="evidence" value="ECO:0007669"/>
    <property type="project" value="UniProtKB-ARBA"/>
</dbReference>
<evidence type="ECO:0000256" key="1">
    <source>
        <dbReference type="SAM" id="MobiDB-lite"/>
    </source>
</evidence>
<sequence>MRLLFATTANAGHFGPMAPFARACADAGHDVRVCAPASFAGAVERAGFRHLPVLDSDPAVMGPIFARLPELPMEEANAVVVRDVFAGLNARAAMPGVEAAVREFEPDLIVREMAEFASFVVARRLDVPQVEIALGLAEMEAAAYAMLGDALAQLGCDDDGDLLTTPVLTCVPESLDPTDGLPARPVHRFRYEPPPATARGLPEFPNPDDPLIYASFGTVAAALDPFRKTYRALVDALADHPFRVLLTVGEAADPDLLGPTPDHVRVERFWPQQDVMPHAAAVIGHGGFGTTMTALAAGVPQVVVPLFAMDQFHNARAVERAGAGVVVDAALTDLVDALSRVLRTRPAARRLAAEIADLPPIAGSAAVLTETPSSPKLGPDRQDRVPDQADHSTA</sequence>
<dbReference type="EMBL" id="JACHMO010000001">
    <property type="protein sequence ID" value="MBB5801690.1"/>
    <property type="molecule type" value="Genomic_DNA"/>
</dbReference>
<dbReference type="PANTHER" id="PTHR48050">
    <property type="entry name" value="STEROL 3-BETA-GLUCOSYLTRANSFERASE"/>
    <property type="match status" value="1"/>
</dbReference>
<name>A0A7W9HGC9_9PSEU</name>
<dbReference type="CDD" id="cd03784">
    <property type="entry name" value="GT1_Gtf-like"/>
    <property type="match status" value="1"/>
</dbReference>
<evidence type="ECO:0000313" key="4">
    <source>
        <dbReference type="Proteomes" id="UP000552097"/>
    </source>
</evidence>
<dbReference type="Proteomes" id="UP000552097">
    <property type="component" value="Unassembled WGS sequence"/>
</dbReference>
<dbReference type="GO" id="GO:0017000">
    <property type="term" value="P:antibiotic biosynthetic process"/>
    <property type="evidence" value="ECO:0007669"/>
    <property type="project" value="UniProtKB-ARBA"/>
</dbReference>
<dbReference type="Gene3D" id="3.40.50.2000">
    <property type="entry name" value="Glycogen Phosphorylase B"/>
    <property type="match status" value="2"/>
</dbReference>
<feature type="domain" description="Erythromycin biosynthesis protein CIII-like C-terminal" evidence="2">
    <location>
        <begin position="233"/>
        <end position="355"/>
    </location>
</feature>
<dbReference type="Pfam" id="PF06722">
    <property type="entry name" value="EryCIII-like_C"/>
    <property type="match status" value="1"/>
</dbReference>
<evidence type="ECO:0000259" key="2">
    <source>
        <dbReference type="Pfam" id="PF06722"/>
    </source>
</evidence>
<keyword evidence="3" id="KW-0808">Transferase</keyword>
<dbReference type="AlphaFoldDB" id="A0A7W9HGC9"/>
<comment type="caution">
    <text evidence="3">The sequence shown here is derived from an EMBL/GenBank/DDBJ whole genome shotgun (WGS) entry which is preliminary data.</text>
</comment>
<dbReference type="PANTHER" id="PTHR48050:SF13">
    <property type="entry name" value="STEROL 3-BETA-GLUCOSYLTRANSFERASE UGT80A2"/>
    <property type="match status" value="1"/>
</dbReference>
<dbReference type="GO" id="GO:0008194">
    <property type="term" value="F:UDP-glycosyltransferase activity"/>
    <property type="evidence" value="ECO:0007669"/>
    <property type="project" value="InterPro"/>
</dbReference>
<reference evidence="3 4" key="1">
    <citation type="submission" date="2020-08" db="EMBL/GenBank/DDBJ databases">
        <title>Sequencing the genomes of 1000 actinobacteria strains.</title>
        <authorList>
            <person name="Klenk H.-P."/>
        </authorList>
    </citation>
    <scope>NUCLEOTIDE SEQUENCE [LARGE SCALE GENOMIC DNA]</scope>
    <source>
        <strain evidence="3 4">DSM 45486</strain>
    </source>
</reference>
<organism evidence="3 4">
    <name type="scientific">Saccharothrix ecbatanensis</name>
    <dbReference type="NCBI Taxonomy" id="1105145"/>
    <lineage>
        <taxon>Bacteria</taxon>
        <taxon>Bacillati</taxon>
        <taxon>Actinomycetota</taxon>
        <taxon>Actinomycetes</taxon>
        <taxon>Pseudonocardiales</taxon>
        <taxon>Pseudonocardiaceae</taxon>
        <taxon>Saccharothrix</taxon>
    </lineage>
</organism>
<gene>
    <name evidence="3" type="ORF">F4560_001458</name>
</gene>
<feature type="region of interest" description="Disordered" evidence="1">
    <location>
        <begin position="366"/>
        <end position="394"/>
    </location>
</feature>
<feature type="compositionally biased region" description="Basic and acidic residues" evidence="1">
    <location>
        <begin position="378"/>
        <end position="394"/>
    </location>
</feature>
<dbReference type="InterPro" id="IPR010610">
    <property type="entry name" value="EryCIII-like_C"/>
</dbReference>
<dbReference type="InterPro" id="IPR050426">
    <property type="entry name" value="Glycosyltransferase_28"/>
</dbReference>
<protein>
    <submittedName>
        <fullName evidence="3">UDP:flavonoid glycosyltransferase YjiC (YdhE family)</fullName>
    </submittedName>
</protein>
<dbReference type="InterPro" id="IPR002213">
    <property type="entry name" value="UDP_glucos_trans"/>
</dbReference>
<dbReference type="SUPFAM" id="SSF53756">
    <property type="entry name" value="UDP-Glycosyltransferase/glycogen phosphorylase"/>
    <property type="match status" value="1"/>
</dbReference>
<evidence type="ECO:0000313" key="3">
    <source>
        <dbReference type="EMBL" id="MBB5801690.1"/>
    </source>
</evidence>
<proteinExistence type="predicted"/>
<accession>A0A7W9HGC9</accession>
<keyword evidence="4" id="KW-1185">Reference proteome</keyword>
<dbReference type="RefSeq" id="WP_184917847.1">
    <property type="nucleotide sequence ID" value="NZ_JACHMO010000001.1"/>
</dbReference>